<dbReference type="Proteomes" id="UP000295680">
    <property type="component" value="Unassembled WGS sequence"/>
</dbReference>
<keyword evidence="3" id="KW-1185">Reference proteome</keyword>
<name>A0A4V2S421_9PSEU</name>
<evidence type="ECO:0000313" key="2">
    <source>
        <dbReference type="EMBL" id="TCO46510.1"/>
    </source>
</evidence>
<feature type="domain" description="DUF6801" evidence="1">
    <location>
        <begin position="237"/>
        <end position="391"/>
    </location>
</feature>
<dbReference type="Pfam" id="PF20611">
    <property type="entry name" value="DUF6801"/>
    <property type="match status" value="2"/>
</dbReference>
<dbReference type="OrthoDB" id="4863392at2"/>
<evidence type="ECO:0000259" key="1">
    <source>
        <dbReference type="Pfam" id="PF20611"/>
    </source>
</evidence>
<dbReference type="EMBL" id="SLWS01000019">
    <property type="protein sequence ID" value="TCO46510.1"/>
    <property type="molecule type" value="Genomic_DNA"/>
</dbReference>
<organism evidence="2 3">
    <name type="scientific">Actinocrispum wychmicini</name>
    <dbReference type="NCBI Taxonomy" id="1213861"/>
    <lineage>
        <taxon>Bacteria</taxon>
        <taxon>Bacillati</taxon>
        <taxon>Actinomycetota</taxon>
        <taxon>Actinomycetes</taxon>
        <taxon>Pseudonocardiales</taxon>
        <taxon>Pseudonocardiaceae</taxon>
        <taxon>Actinocrispum</taxon>
    </lineage>
</organism>
<protein>
    <recommendedName>
        <fullName evidence="1">DUF6801 domain-containing protein</fullName>
    </recommendedName>
</protein>
<comment type="caution">
    <text evidence="2">The sequence shown here is derived from an EMBL/GenBank/DDBJ whole genome shotgun (WGS) entry which is preliminary data.</text>
</comment>
<dbReference type="InterPro" id="IPR046542">
    <property type="entry name" value="DUF6801"/>
</dbReference>
<gene>
    <name evidence="2" type="ORF">EV192_11989</name>
</gene>
<dbReference type="RefSeq" id="WP_132125960.1">
    <property type="nucleotide sequence ID" value="NZ_SLWS01000019.1"/>
</dbReference>
<evidence type="ECO:0000313" key="3">
    <source>
        <dbReference type="Proteomes" id="UP000295680"/>
    </source>
</evidence>
<accession>A0A4V2S421</accession>
<sequence>MTPDLLKRSGRRAATLVAAIGVVAGALVSGAVADSAPAGPSAPAGTTTKDFTSVCTFPGVGQQEVATTISVGVPDSATTGSRNAIDLSITATLPANVVDALRTAQVDNFAGTGTADVDVTHNGTTMTLGVPGLAVDGQSLPPSGSMPLAVFGPMPSLTVYTPGDVVLRAGQKFTATVDSRRADGSPSPLGVFDVPCAVKVTTPPQDLTVTFTVTGNSAPQPGLGNQRPGGSLNKTLKYNCVFPQTGALDVTATLTGSVPSSGAHGTRLRPSLTVSLAIPTAFTNVLRSNGAATMSGGGRMDVFEVNHGEGTTLGVPGLVASATVPASGPVTVKLSPATPSLSVPTAGSVALAAGPELSGTFIPLQADGTPTALGAFEVPCTLKAGQNPALGTIFIT</sequence>
<feature type="domain" description="DUF6801" evidence="1">
    <location>
        <begin position="55"/>
        <end position="208"/>
    </location>
</feature>
<reference evidence="2 3" key="1">
    <citation type="submission" date="2019-03" db="EMBL/GenBank/DDBJ databases">
        <title>Genomic Encyclopedia of Type Strains, Phase IV (KMG-IV): sequencing the most valuable type-strain genomes for metagenomic binning, comparative biology and taxonomic classification.</title>
        <authorList>
            <person name="Goeker M."/>
        </authorList>
    </citation>
    <scope>NUCLEOTIDE SEQUENCE [LARGE SCALE GENOMIC DNA]</scope>
    <source>
        <strain evidence="2 3">DSM 45934</strain>
    </source>
</reference>
<proteinExistence type="predicted"/>
<dbReference type="AlphaFoldDB" id="A0A4V2S421"/>